<dbReference type="InterPro" id="IPR001680">
    <property type="entry name" value="WD40_rpt"/>
</dbReference>
<dbReference type="InterPro" id="IPR036322">
    <property type="entry name" value="WD40_repeat_dom_sf"/>
</dbReference>
<dbReference type="InterPro" id="IPR015943">
    <property type="entry name" value="WD40/YVTN_repeat-like_dom_sf"/>
</dbReference>
<protein>
    <submittedName>
        <fullName evidence="1">WD40-repeat-containing domain protein</fullName>
    </submittedName>
</protein>
<evidence type="ECO:0000313" key="2">
    <source>
        <dbReference type="Proteomes" id="UP000269721"/>
    </source>
</evidence>
<keyword evidence="2" id="KW-1185">Reference proteome</keyword>
<reference evidence="2" key="1">
    <citation type="journal article" date="2018" name="Nat. Microbiol.">
        <title>Leveraging single-cell genomics to expand the fungal tree of life.</title>
        <authorList>
            <person name="Ahrendt S.R."/>
            <person name="Quandt C.A."/>
            <person name="Ciobanu D."/>
            <person name="Clum A."/>
            <person name="Salamov A."/>
            <person name="Andreopoulos B."/>
            <person name="Cheng J.F."/>
            <person name="Woyke T."/>
            <person name="Pelin A."/>
            <person name="Henrissat B."/>
            <person name="Reynolds N.K."/>
            <person name="Benny G.L."/>
            <person name="Smith M.E."/>
            <person name="James T.Y."/>
            <person name="Grigoriev I.V."/>
        </authorList>
    </citation>
    <scope>NUCLEOTIDE SEQUENCE [LARGE SCALE GENOMIC DNA]</scope>
</reference>
<dbReference type="EMBL" id="KZ995872">
    <property type="protein sequence ID" value="RKO89815.1"/>
    <property type="molecule type" value="Genomic_DNA"/>
</dbReference>
<dbReference type="Proteomes" id="UP000269721">
    <property type="component" value="Unassembled WGS sequence"/>
</dbReference>
<proteinExistence type="predicted"/>
<dbReference type="SMART" id="SM00320">
    <property type="entry name" value="WD40"/>
    <property type="match status" value="4"/>
</dbReference>
<evidence type="ECO:0000313" key="1">
    <source>
        <dbReference type="EMBL" id="RKO89815.1"/>
    </source>
</evidence>
<organism evidence="1 2">
    <name type="scientific">Blyttiomyces helicus</name>
    <dbReference type="NCBI Taxonomy" id="388810"/>
    <lineage>
        <taxon>Eukaryota</taxon>
        <taxon>Fungi</taxon>
        <taxon>Fungi incertae sedis</taxon>
        <taxon>Chytridiomycota</taxon>
        <taxon>Chytridiomycota incertae sedis</taxon>
        <taxon>Chytridiomycetes</taxon>
        <taxon>Chytridiomycetes incertae sedis</taxon>
        <taxon>Blyttiomyces</taxon>
    </lineage>
</organism>
<dbReference type="PANTHER" id="PTHR44464:SF1">
    <property type="entry name" value="WD REPEAT-CONTAINING PROTEIN 17"/>
    <property type="match status" value="1"/>
</dbReference>
<gene>
    <name evidence="1" type="ORF">BDK51DRAFT_32416</name>
</gene>
<sequence length="299" mass="31681">MAELNPPVDKAWVGNIEWISDVPGGFISTDTRTGILRVWNVSNSNPEATHRLLPAPVHVIHEIENSGSGATSTFFTAFADGSVGVFNLQRSAWIYLRQGGHTETIFSCAFKAGESAGSDATLLATASFDATIKIWQIGSAPSSPFQTTALSSCTGSVGSMSTLAAPKTSTVETNGRSNVGQSGMDIVCADSYPPYEVGRVVNSEMSSVDGAIYSVAWAPGDCKLLVAGTSKGNVLVYDHEQSRLVAKHTKLHSAQVYHVSWSPHSQARQRRGSAASLREDQMSGVGVVASASGDKTWWV</sequence>
<name>A0A4P9WDL1_9FUNG</name>
<dbReference type="PANTHER" id="PTHR44464">
    <property type="entry name" value="WD REPEAT-CONTAINING PROTEIN 17"/>
    <property type="match status" value="1"/>
</dbReference>
<accession>A0A4P9WDL1</accession>
<dbReference type="Gene3D" id="2.130.10.10">
    <property type="entry name" value="YVTN repeat-like/Quinoprotein amine dehydrogenase"/>
    <property type="match status" value="2"/>
</dbReference>
<dbReference type="OrthoDB" id="6262491at2759"/>
<dbReference type="SUPFAM" id="SSF50978">
    <property type="entry name" value="WD40 repeat-like"/>
    <property type="match status" value="1"/>
</dbReference>
<dbReference type="AlphaFoldDB" id="A0A4P9WDL1"/>